<accession>A0AAD1ZV47</accession>
<organism evidence="1 2">
    <name type="scientific">Fraxinus pennsylvanica</name>
    <dbReference type="NCBI Taxonomy" id="56036"/>
    <lineage>
        <taxon>Eukaryota</taxon>
        <taxon>Viridiplantae</taxon>
        <taxon>Streptophyta</taxon>
        <taxon>Embryophyta</taxon>
        <taxon>Tracheophyta</taxon>
        <taxon>Spermatophyta</taxon>
        <taxon>Magnoliopsida</taxon>
        <taxon>eudicotyledons</taxon>
        <taxon>Gunneridae</taxon>
        <taxon>Pentapetalae</taxon>
        <taxon>asterids</taxon>
        <taxon>lamiids</taxon>
        <taxon>Lamiales</taxon>
        <taxon>Oleaceae</taxon>
        <taxon>Oleeae</taxon>
        <taxon>Fraxinus</taxon>
    </lineage>
</organism>
<protein>
    <submittedName>
        <fullName evidence="1">Uncharacterized protein</fullName>
    </submittedName>
</protein>
<keyword evidence="2" id="KW-1185">Reference proteome</keyword>
<dbReference type="Proteomes" id="UP000834106">
    <property type="component" value="Chromosome 13"/>
</dbReference>
<gene>
    <name evidence="1" type="ORF">FPE_LOCUS22321</name>
</gene>
<sequence length="108" mass="11964">MFVSCPCTVEPTDGFFKQERTKADGSDVMTEDELLAFLRDEEDGEDKWIQTSISDENLEKILDRSDLIVSSSDDENHKAKPTPIPLKGLGWEVVIPTTTGGMLSTLNS</sequence>
<reference evidence="1" key="1">
    <citation type="submission" date="2023-05" db="EMBL/GenBank/DDBJ databases">
        <authorList>
            <person name="Huff M."/>
        </authorList>
    </citation>
    <scope>NUCLEOTIDE SEQUENCE</scope>
</reference>
<evidence type="ECO:0000313" key="1">
    <source>
        <dbReference type="EMBL" id="CAI9774891.1"/>
    </source>
</evidence>
<dbReference type="AlphaFoldDB" id="A0AAD1ZV47"/>
<name>A0AAD1ZV47_9LAMI</name>
<proteinExistence type="predicted"/>
<dbReference type="EMBL" id="OU503048">
    <property type="protein sequence ID" value="CAI9774891.1"/>
    <property type="molecule type" value="Genomic_DNA"/>
</dbReference>
<evidence type="ECO:0000313" key="2">
    <source>
        <dbReference type="Proteomes" id="UP000834106"/>
    </source>
</evidence>